<dbReference type="SMART" id="SM00239">
    <property type="entry name" value="C2"/>
    <property type="match status" value="1"/>
</dbReference>
<dbReference type="GO" id="GO:0055037">
    <property type="term" value="C:recycling endosome"/>
    <property type="evidence" value="ECO:0007669"/>
    <property type="project" value="UniProtKB-SubCell"/>
</dbReference>
<evidence type="ECO:0000256" key="3">
    <source>
        <dbReference type="SAM" id="MobiDB-lite"/>
    </source>
</evidence>
<sequence length="926" mass="100964">MWWSSGAPLVELLLLGSLVIGRVSSLICTRRPTNTGSPKSPVDENFMISVSGNPETYILGQEYNVQRARGLLTKGKNGTNNCFVTIALGKEKYQTSVKDKAETSVNWNEECELKIPDQGNRAELTLTCLHRNNLGIDEFLGQATLPLNEMDVYDRPRAKWFKLESKPGKEKKNKERGELEVRIAFVVKSGSLTDLSKKDKHKSSIGQLASSVGGSLLSIGNGEKRRGIKKLAGSLSSKLHIRSKKKNQEAGADDSSSFGGSFASLGTPNSSNGRGQNGGSGRRRGGQRAGEADPGVISEDEDEFVFDNLSHKSSGSSLNIQRSGLQPPPVGTPNFTPRHPSPLLNNGVSGVGSGSAKGKQAVLPATLDEDASIDAEMEQLELDFSVRAHARANANASASGNASTLPPPSKPPRIPLSQVDEQPAAGSLEREKPKEKPAEVESDKDEWASKLYGGGKYLEIGSSNSLKRRSWEDRVPLPASVEEPPSLHSSSSSSSSDSDDDDENPPETAPPPVPVPASLPVPSAAAAAGTATVTASAEPVVATSSSLFSPDVEHRNFDTFNASFAKYEQRNSTAIFADEPELEDLTVELEKPVPTPTARPKPQPRAMADLRAEEEKAKEEAARQLRAEEDARLEAELRLNEERLREEEEAMQRELEEEKERQKQLQMDEQQRREAKRWEEDQRLLSFAKRSTSLEEPVPEKQELKHARELVAKQEPEETLDTAEPEPEHNFLTPEQSPKEFQTNGSGRGSGDRWEKRLGKFKYGNKRGRVDTPRPTQRVQRGKFMHFQLREEAAQAAEEEEGFKGFGAGHLQPETNSRRSDVEELSTKLMAKLAEVQSLDGGTFFIGNADALRGLPASAATTHPATTQSGIFQPQHVLLPEKRGKHQERRILKTLQPGNVYIEESNAGLGGMGVGLGVRGCSGLKG</sequence>
<feature type="region of interest" description="Disordered" evidence="3">
    <location>
        <begin position="392"/>
        <end position="538"/>
    </location>
</feature>
<dbReference type="Proteomes" id="UP000000304">
    <property type="component" value="Chromosome X"/>
</dbReference>
<dbReference type="PhylomeDB" id="B4R712"/>
<evidence type="ECO:0000256" key="1">
    <source>
        <dbReference type="ARBA" id="ARBA00004172"/>
    </source>
</evidence>
<accession>B4R712</accession>
<name>B4R712_DROSI</name>
<feature type="signal peptide" evidence="4">
    <location>
        <begin position="1"/>
        <end position="25"/>
    </location>
</feature>
<dbReference type="GO" id="GO:0042052">
    <property type="term" value="P:rhabdomere development"/>
    <property type="evidence" value="ECO:0007669"/>
    <property type="project" value="EnsemblMetazoa"/>
</dbReference>
<dbReference type="PANTHER" id="PTHR15746:SF23">
    <property type="entry name" value="RAB11 INTERACTING PROTEIN, ISOFORM A"/>
    <property type="match status" value="1"/>
</dbReference>
<proteinExistence type="predicted"/>
<dbReference type="PANTHER" id="PTHR15746">
    <property type="entry name" value="RAB11-RELATED"/>
    <property type="match status" value="1"/>
</dbReference>
<dbReference type="STRING" id="7240.B4R712"/>
<evidence type="ECO:0000256" key="2">
    <source>
        <dbReference type="ARBA" id="ARBA00022753"/>
    </source>
</evidence>
<feature type="compositionally biased region" description="Basic and acidic residues" evidence="3">
    <location>
        <begin position="669"/>
        <end position="683"/>
    </location>
</feature>
<feature type="compositionally biased region" description="Basic and acidic residues" evidence="3">
    <location>
        <begin position="698"/>
        <end position="716"/>
    </location>
</feature>
<keyword evidence="4" id="KW-0732">Signal</keyword>
<dbReference type="PROSITE" id="PS50004">
    <property type="entry name" value="C2"/>
    <property type="match status" value="1"/>
</dbReference>
<dbReference type="GO" id="GO:0006915">
    <property type="term" value="P:apoptotic process"/>
    <property type="evidence" value="ECO:0007669"/>
    <property type="project" value="EnsemblMetazoa"/>
</dbReference>
<feature type="compositionally biased region" description="Pro residues" evidence="3">
    <location>
        <begin position="507"/>
        <end position="519"/>
    </location>
</feature>
<dbReference type="GO" id="GO:1900074">
    <property type="term" value="P:negative regulation of neuromuscular synaptic transmission"/>
    <property type="evidence" value="ECO:0007669"/>
    <property type="project" value="EnsemblMetazoa"/>
</dbReference>
<feature type="domain" description="C2" evidence="5">
    <location>
        <begin position="42"/>
        <end position="161"/>
    </location>
</feature>
<dbReference type="FunFam" id="2.60.40.150:FF:000151">
    <property type="entry name" value="Rab11 family-interacting protein 1"/>
    <property type="match status" value="1"/>
</dbReference>
<dbReference type="InterPro" id="IPR000008">
    <property type="entry name" value="C2_dom"/>
</dbReference>
<feature type="chain" id="PRO_5002825114" evidence="4">
    <location>
        <begin position="26"/>
        <end position="926"/>
    </location>
</feature>
<dbReference type="Gene3D" id="2.60.40.150">
    <property type="entry name" value="C2 domain"/>
    <property type="match status" value="1"/>
</dbReference>
<dbReference type="GO" id="GO:0005031">
    <property type="term" value="F:tumor necrosis factor receptor activity"/>
    <property type="evidence" value="ECO:0007669"/>
    <property type="project" value="EnsemblMetazoa"/>
</dbReference>
<dbReference type="HOGENOM" id="CLU_016828_0_0_1"/>
<dbReference type="InterPro" id="IPR037789">
    <property type="entry name" value="FIP_classI"/>
</dbReference>
<feature type="compositionally biased region" description="Low complexity" evidence="3">
    <location>
        <begin position="253"/>
        <end position="274"/>
    </location>
</feature>
<dbReference type="InterPro" id="IPR035892">
    <property type="entry name" value="C2_domain_sf"/>
</dbReference>
<dbReference type="GO" id="GO:0031267">
    <property type="term" value="F:small GTPase binding"/>
    <property type="evidence" value="ECO:0007669"/>
    <property type="project" value="EnsemblMetazoa"/>
</dbReference>
<keyword evidence="7" id="KW-1185">Reference proteome</keyword>
<dbReference type="GO" id="GO:0005886">
    <property type="term" value="C:plasma membrane"/>
    <property type="evidence" value="ECO:0007669"/>
    <property type="project" value="EnsemblMetazoa"/>
</dbReference>
<feature type="compositionally biased region" description="Basic and acidic residues" evidence="3">
    <location>
        <begin position="608"/>
        <end position="663"/>
    </location>
</feature>
<feature type="compositionally biased region" description="Low complexity" evidence="3">
    <location>
        <begin position="520"/>
        <end position="537"/>
    </location>
</feature>
<organism evidence="6 7">
    <name type="scientific">Drosophila simulans</name>
    <name type="common">Fruit fly</name>
    <dbReference type="NCBI Taxonomy" id="7240"/>
    <lineage>
        <taxon>Eukaryota</taxon>
        <taxon>Metazoa</taxon>
        <taxon>Ecdysozoa</taxon>
        <taxon>Arthropoda</taxon>
        <taxon>Hexapoda</taxon>
        <taxon>Insecta</taxon>
        <taxon>Pterygota</taxon>
        <taxon>Neoptera</taxon>
        <taxon>Endopterygota</taxon>
        <taxon>Diptera</taxon>
        <taxon>Brachycera</taxon>
        <taxon>Muscomorpha</taxon>
        <taxon>Ephydroidea</taxon>
        <taxon>Drosophilidae</taxon>
        <taxon>Drosophila</taxon>
        <taxon>Sophophora</taxon>
    </lineage>
</organism>
<dbReference type="GO" id="GO:1904801">
    <property type="term" value="P:positive regulation of neuron remodeling"/>
    <property type="evidence" value="ECO:0007669"/>
    <property type="project" value="EnsemblMetazoa"/>
</dbReference>
<feature type="compositionally biased region" description="Pro residues" evidence="3">
    <location>
        <begin position="593"/>
        <end position="603"/>
    </location>
</feature>
<reference evidence="6 7" key="1">
    <citation type="journal article" date="2007" name="Nature">
        <title>Evolution of genes and genomes on the Drosophila phylogeny.</title>
        <authorList>
            <consortium name="Drosophila 12 Genomes Consortium"/>
            <person name="Clark A.G."/>
            <person name="Eisen M.B."/>
            <person name="Smith D.R."/>
            <person name="Bergman C.M."/>
            <person name="Oliver B."/>
            <person name="Markow T.A."/>
            <person name="Kaufman T.C."/>
            <person name="Kellis M."/>
            <person name="Gelbart W."/>
            <person name="Iyer V.N."/>
            <person name="Pollard D.A."/>
            <person name="Sackton T.B."/>
            <person name="Larracuente A.M."/>
            <person name="Singh N.D."/>
            <person name="Abad J.P."/>
            <person name="Abt D.N."/>
            <person name="Adryan B."/>
            <person name="Aguade M."/>
            <person name="Akashi H."/>
            <person name="Anderson W.W."/>
            <person name="Aquadro C.F."/>
            <person name="Ardell D.H."/>
            <person name="Arguello R."/>
            <person name="Artieri C.G."/>
            <person name="Barbash D.A."/>
            <person name="Barker D."/>
            <person name="Barsanti P."/>
            <person name="Batterham P."/>
            <person name="Batzoglou S."/>
            <person name="Begun D."/>
            <person name="Bhutkar A."/>
            <person name="Blanco E."/>
            <person name="Bosak S.A."/>
            <person name="Bradley R.K."/>
            <person name="Brand A.D."/>
            <person name="Brent M.R."/>
            <person name="Brooks A.N."/>
            <person name="Brown R.H."/>
            <person name="Butlin R.K."/>
            <person name="Caggese C."/>
            <person name="Calvi B.R."/>
            <person name="Bernardo de Carvalho A."/>
            <person name="Caspi A."/>
            <person name="Castrezana S."/>
            <person name="Celniker S.E."/>
            <person name="Chang J.L."/>
            <person name="Chapple C."/>
            <person name="Chatterji S."/>
            <person name="Chinwalla A."/>
            <person name="Civetta A."/>
            <person name="Clifton S.W."/>
            <person name="Comeron J.M."/>
            <person name="Costello J.C."/>
            <person name="Coyne J.A."/>
            <person name="Daub J."/>
            <person name="David R.G."/>
            <person name="Delcher A.L."/>
            <person name="Delehaunty K."/>
            <person name="Do C.B."/>
            <person name="Ebling H."/>
            <person name="Edwards K."/>
            <person name="Eickbush T."/>
            <person name="Evans J.D."/>
            <person name="Filipski A."/>
            <person name="Findeiss S."/>
            <person name="Freyhult E."/>
            <person name="Fulton L."/>
            <person name="Fulton R."/>
            <person name="Garcia A.C."/>
            <person name="Gardiner A."/>
            <person name="Garfield D.A."/>
            <person name="Garvin B.E."/>
            <person name="Gibson G."/>
            <person name="Gilbert D."/>
            <person name="Gnerre S."/>
            <person name="Godfrey J."/>
            <person name="Good R."/>
            <person name="Gotea V."/>
            <person name="Gravely B."/>
            <person name="Greenberg A.J."/>
            <person name="Griffiths-Jones S."/>
            <person name="Gross S."/>
            <person name="Guigo R."/>
            <person name="Gustafson E.A."/>
            <person name="Haerty W."/>
            <person name="Hahn M.W."/>
            <person name="Halligan D.L."/>
            <person name="Halpern A.L."/>
            <person name="Halter G.M."/>
            <person name="Han M.V."/>
            <person name="Heger A."/>
            <person name="Hillier L."/>
            <person name="Hinrichs A.S."/>
            <person name="Holmes I."/>
            <person name="Hoskins R.A."/>
            <person name="Hubisz M.J."/>
            <person name="Hultmark D."/>
            <person name="Huntley M.A."/>
            <person name="Jaffe D.B."/>
            <person name="Jagadeeshan S."/>
            <person name="Jeck W.R."/>
            <person name="Johnson J."/>
            <person name="Jones C.D."/>
            <person name="Jordan W.C."/>
            <person name="Karpen G.H."/>
            <person name="Kataoka E."/>
            <person name="Keightley P.D."/>
            <person name="Kheradpour P."/>
            <person name="Kirkness E.F."/>
            <person name="Koerich L.B."/>
            <person name="Kristiansen K."/>
            <person name="Kudrna D."/>
            <person name="Kulathinal R.J."/>
            <person name="Kumar S."/>
            <person name="Kwok R."/>
            <person name="Lander E."/>
            <person name="Langley C.H."/>
            <person name="Lapoint R."/>
            <person name="Lazzaro B.P."/>
            <person name="Lee S.J."/>
            <person name="Levesque L."/>
            <person name="Li R."/>
            <person name="Lin C.F."/>
            <person name="Lin M.F."/>
            <person name="Lindblad-Toh K."/>
            <person name="Llopart A."/>
            <person name="Long M."/>
            <person name="Low L."/>
            <person name="Lozovsky E."/>
            <person name="Lu J."/>
            <person name="Luo M."/>
            <person name="Machado C.A."/>
            <person name="Makalowski W."/>
            <person name="Marzo M."/>
            <person name="Matsuda M."/>
            <person name="Matzkin L."/>
            <person name="McAllister B."/>
            <person name="McBride C.S."/>
            <person name="McKernan B."/>
            <person name="McKernan K."/>
            <person name="Mendez-Lago M."/>
            <person name="Minx P."/>
            <person name="Mollenhauer M.U."/>
            <person name="Montooth K."/>
            <person name="Mount S.M."/>
            <person name="Mu X."/>
            <person name="Myers E."/>
            <person name="Negre B."/>
            <person name="Newfeld S."/>
            <person name="Nielsen R."/>
            <person name="Noor M.A."/>
            <person name="O'Grady P."/>
            <person name="Pachter L."/>
            <person name="Papaceit M."/>
            <person name="Parisi M.J."/>
            <person name="Parisi M."/>
            <person name="Parts L."/>
            <person name="Pedersen J.S."/>
            <person name="Pesole G."/>
            <person name="Phillippy A.M."/>
            <person name="Ponting C.P."/>
            <person name="Pop M."/>
            <person name="Porcelli D."/>
            <person name="Powell J.R."/>
            <person name="Prohaska S."/>
            <person name="Pruitt K."/>
            <person name="Puig M."/>
            <person name="Quesneville H."/>
            <person name="Ram K.R."/>
            <person name="Rand D."/>
            <person name="Rasmussen M.D."/>
            <person name="Reed L.K."/>
            <person name="Reenan R."/>
            <person name="Reily A."/>
            <person name="Remington K.A."/>
            <person name="Rieger T.T."/>
            <person name="Ritchie M.G."/>
            <person name="Robin C."/>
            <person name="Rogers Y.H."/>
            <person name="Rohde C."/>
            <person name="Rozas J."/>
            <person name="Rubenfield M.J."/>
            <person name="Ruiz A."/>
            <person name="Russo S."/>
            <person name="Salzberg S.L."/>
            <person name="Sanchez-Gracia A."/>
            <person name="Saranga D.J."/>
            <person name="Sato H."/>
            <person name="Schaeffer S.W."/>
            <person name="Schatz M.C."/>
            <person name="Schlenke T."/>
            <person name="Schwartz R."/>
            <person name="Segarra C."/>
            <person name="Singh R.S."/>
            <person name="Sirot L."/>
            <person name="Sirota M."/>
            <person name="Sisneros N.B."/>
            <person name="Smith C.D."/>
            <person name="Smith T.F."/>
            <person name="Spieth J."/>
            <person name="Stage D.E."/>
            <person name="Stark A."/>
            <person name="Stephan W."/>
            <person name="Strausberg R.L."/>
            <person name="Strempel S."/>
            <person name="Sturgill D."/>
            <person name="Sutton G."/>
            <person name="Sutton G.G."/>
            <person name="Tao W."/>
            <person name="Teichmann S."/>
            <person name="Tobari Y.N."/>
            <person name="Tomimura Y."/>
            <person name="Tsolas J.M."/>
            <person name="Valente V.L."/>
            <person name="Venter E."/>
            <person name="Venter J.C."/>
            <person name="Vicario S."/>
            <person name="Vieira F.G."/>
            <person name="Vilella A.J."/>
            <person name="Villasante A."/>
            <person name="Walenz B."/>
            <person name="Wang J."/>
            <person name="Wasserman M."/>
            <person name="Watts T."/>
            <person name="Wilson D."/>
            <person name="Wilson R.K."/>
            <person name="Wing R.A."/>
            <person name="Wolfner M.F."/>
            <person name="Wong A."/>
            <person name="Wong G.K."/>
            <person name="Wu C.I."/>
            <person name="Wu G."/>
            <person name="Yamamoto D."/>
            <person name="Yang H.P."/>
            <person name="Yang S.P."/>
            <person name="Yorke J.A."/>
            <person name="Yoshida K."/>
            <person name="Zdobnov E."/>
            <person name="Zhang P."/>
            <person name="Zhang Y."/>
            <person name="Zimin A.V."/>
            <person name="Baldwin J."/>
            <person name="Abdouelleil A."/>
            <person name="Abdulkadir J."/>
            <person name="Abebe A."/>
            <person name="Abera B."/>
            <person name="Abreu J."/>
            <person name="Acer S.C."/>
            <person name="Aftuck L."/>
            <person name="Alexander A."/>
            <person name="An P."/>
            <person name="Anderson E."/>
            <person name="Anderson S."/>
            <person name="Arachi H."/>
            <person name="Azer M."/>
            <person name="Bachantsang P."/>
            <person name="Barry A."/>
            <person name="Bayul T."/>
            <person name="Berlin A."/>
            <person name="Bessette D."/>
            <person name="Bloom T."/>
            <person name="Blye J."/>
            <person name="Boguslavskiy L."/>
            <person name="Bonnet C."/>
            <person name="Boukhgalter B."/>
            <person name="Bourzgui I."/>
            <person name="Brown A."/>
            <person name="Cahill P."/>
            <person name="Channer S."/>
            <person name="Cheshatsang Y."/>
            <person name="Chuda L."/>
            <person name="Citroen M."/>
            <person name="Collymore A."/>
            <person name="Cooke P."/>
            <person name="Costello M."/>
            <person name="D'Aco K."/>
            <person name="Daza R."/>
            <person name="De Haan G."/>
            <person name="DeGray S."/>
            <person name="DeMaso C."/>
            <person name="Dhargay N."/>
            <person name="Dooley K."/>
            <person name="Dooley E."/>
            <person name="Doricent M."/>
            <person name="Dorje P."/>
            <person name="Dorjee K."/>
            <person name="Dupes A."/>
            <person name="Elong R."/>
            <person name="Falk J."/>
            <person name="Farina A."/>
            <person name="Faro S."/>
            <person name="Ferguson D."/>
            <person name="Fisher S."/>
            <person name="Foley C.D."/>
            <person name="Franke A."/>
            <person name="Friedrich D."/>
            <person name="Gadbois L."/>
            <person name="Gearin G."/>
            <person name="Gearin C.R."/>
            <person name="Giannoukos G."/>
            <person name="Goode T."/>
            <person name="Graham J."/>
            <person name="Grandbois E."/>
            <person name="Grewal S."/>
            <person name="Gyaltsen K."/>
            <person name="Hafez N."/>
            <person name="Hagos B."/>
            <person name="Hall J."/>
            <person name="Henson C."/>
            <person name="Hollinger A."/>
            <person name="Honan T."/>
            <person name="Huard M.D."/>
            <person name="Hughes L."/>
            <person name="Hurhula B."/>
            <person name="Husby M.E."/>
            <person name="Kamat A."/>
            <person name="Kanga B."/>
            <person name="Kashin S."/>
            <person name="Khazanovich D."/>
            <person name="Kisner P."/>
            <person name="Lance K."/>
            <person name="Lara M."/>
            <person name="Lee W."/>
            <person name="Lennon N."/>
            <person name="Letendre F."/>
            <person name="LeVine R."/>
            <person name="Lipovsky A."/>
            <person name="Liu X."/>
            <person name="Liu J."/>
            <person name="Liu S."/>
            <person name="Lokyitsang T."/>
            <person name="Lokyitsang Y."/>
            <person name="Lubonja R."/>
            <person name="Lui A."/>
            <person name="MacDonald P."/>
            <person name="Magnisalis V."/>
            <person name="Maru K."/>
            <person name="Matthews C."/>
            <person name="McCusker W."/>
            <person name="McDonough S."/>
            <person name="Mehta T."/>
            <person name="Meldrim J."/>
            <person name="Meneus L."/>
            <person name="Mihai O."/>
            <person name="Mihalev A."/>
            <person name="Mihova T."/>
            <person name="Mittelman R."/>
            <person name="Mlenga V."/>
            <person name="Montmayeur A."/>
            <person name="Mulrain L."/>
            <person name="Navidi A."/>
            <person name="Naylor J."/>
            <person name="Negash T."/>
            <person name="Nguyen T."/>
            <person name="Nguyen N."/>
            <person name="Nicol R."/>
            <person name="Norbu C."/>
            <person name="Norbu N."/>
            <person name="Novod N."/>
            <person name="O'Neill B."/>
            <person name="Osman S."/>
            <person name="Markiewicz E."/>
            <person name="Oyono O.L."/>
            <person name="Patti C."/>
            <person name="Phunkhang P."/>
            <person name="Pierre F."/>
            <person name="Priest M."/>
            <person name="Raghuraman S."/>
            <person name="Rege F."/>
            <person name="Reyes R."/>
            <person name="Rise C."/>
            <person name="Rogov P."/>
            <person name="Ross K."/>
            <person name="Ryan E."/>
            <person name="Settipalli S."/>
            <person name="Shea T."/>
            <person name="Sherpa N."/>
            <person name="Shi L."/>
            <person name="Shih D."/>
            <person name="Sparrow T."/>
            <person name="Spaulding J."/>
            <person name="Stalker J."/>
            <person name="Stange-Thomann N."/>
            <person name="Stavropoulos S."/>
            <person name="Stone C."/>
            <person name="Strader C."/>
            <person name="Tesfaye S."/>
            <person name="Thomson T."/>
            <person name="Thoulutsang Y."/>
            <person name="Thoulutsang D."/>
            <person name="Topham K."/>
            <person name="Topping I."/>
            <person name="Tsamla T."/>
            <person name="Vassiliev H."/>
            <person name="Vo A."/>
            <person name="Wangchuk T."/>
            <person name="Wangdi T."/>
            <person name="Weiand M."/>
            <person name="Wilkinson J."/>
            <person name="Wilson A."/>
            <person name="Yadav S."/>
            <person name="Young G."/>
            <person name="Yu Q."/>
            <person name="Zembek L."/>
            <person name="Zhong D."/>
            <person name="Zimmer A."/>
            <person name="Zwirko Z."/>
            <person name="Jaffe D.B."/>
            <person name="Alvarez P."/>
            <person name="Brockman W."/>
            <person name="Butler J."/>
            <person name="Chin C."/>
            <person name="Gnerre S."/>
            <person name="Grabherr M."/>
            <person name="Kleber M."/>
            <person name="Mauceli E."/>
            <person name="MacCallum I."/>
        </authorList>
    </citation>
    <scope>NUCLEOTIDE SEQUENCE [LARGE SCALE GENOMIC DNA]</scope>
    <source>
        <strain evidence="7">white501</strain>
    </source>
</reference>
<dbReference type="GO" id="GO:0045055">
    <property type="term" value="P:regulated exocytosis"/>
    <property type="evidence" value="ECO:0007669"/>
    <property type="project" value="TreeGrafter"/>
</dbReference>
<dbReference type="SMR" id="B4R712"/>
<dbReference type="SUPFAM" id="SSF49562">
    <property type="entry name" value="C2 domain (Calcium/lipid-binding domain, CaLB)"/>
    <property type="match status" value="1"/>
</dbReference>
<feature type="compositionally biased region" description="Basic and acidic residues" evidence="3">
    <location>
        <begin position="428"/>
        <end position="448"/>
    </location>
</feature>
<dbReference type="GO" id="GO:0070050">
    <property type="term" value="P:neuron cellular homeostasis"/>
    <property type="evidence" value="ECO:0007669"/>
    <property type="project" value="EnsemblMetazoa"/>
</dbReference>
<keyword evidence="2" id="KW-0967">Endosome</keyword>
<dbReference type="Bgee" id="FBgn0269342">
    <property type="expression patterns" value="Expressed in embryo and 3 other cell types or tissues"/>
</dbReference>
<feature type="region of interest" description="Disordered" evidence="3">
    <location>
        <begin position="589"/>
        <end position="781"/>
    </location>
</feature>
<dbReference type="OrthoDB" id="8956628at2759"/>
<feature type="compositionally biased region" description="Pro residues" evidence="3">
    <location>
        <begin position="405"/>
        <end position="414"/>
    </location>
</feature>
<dbReference type="Pfam" id="PF00168">
    <property type="entry name" value="C2"/>
    <property type="match status" value="1"/>
</dbReference>
<evidence type="ECO:0000256" key="4">
    <source>
        <dbReference type="SAM" id="SignalP"/>
    </source>
</evidence>
<evidence type="ECO:0000313" key="6">
    <source>
        <dbReference type="EMBL" id="EDX18308.1"/>
    </source>
</evidence>
<dbReference type="CDD" id="cd08682">
    <property type="entry name" value="C2_Rab11-FIP_classI"/>
    <property type="match status" value="1"/>
</dbReference>
<dbReference type="GO" id="GO:0043068">
    <property type="term" value="P:positive regulation of programmed cell death"/>
    <property type="evidence" value="ECO:0007669"/>
    <property type="project" value="EnsemblMetazoa"/>
</dbReference>
<feature type="compositionally biased region" description="Low complexity" evidence="3">
    <location>
        <begin position="392"/>
        <end position="403"/>
    </location>
</feature>
<dbReference type="EMBL" id="CM000366">
    <property type="protein sequence ID" value="EDX18308.1"/>
    <property type="molecule type" value="Genomic_DNA"/>
</dbReference>
<dbReference type="GO" id="GO:0072499">
    <property type="term" value="P:photoreceptor cell axon guidance"/>
    <property type="evidence" value="ECO:0007669"/>
    <property type="project" value="EnsemblMetazoa"/>
</dbReference>
<dbReference type="GO" id="GO:0009986">
    <property type="term" value="C:cell surface"/>
    <property type="evidence" value="ECO:0007669"/>
    <property type="project" value="EnsemblMetazoa"/>
</dbReference>
<feature type="region of interest" description="Disordered" evidence="3">
    <location>
        <begin position="239"/>
        <end position="363"/>
    </location>
</feature>
<evidence type="ECO:0000313" key="7">
    <source>
        <dbReference type="Proteomes" id="UP000000304"/>
    </source>
</evidence>
<protein>
    <submittedName>
        <fullName evidence="6">GD15625</fullName>
    </submittedName>
</protein>
<feature type="compositionally biased region" description="Polar residues" evidence="3">
    <location>
        <begin position="311"/>
        <end position="324"/>
    </location>
</feature>
<comment type="subcellular location">
    <subcellularLocation>
        <location evidence="1">Recycling endosome</location>
    </subcellularLocation>
</comment>
<evidence type="ECO:0000259" key="5">
    <source>
        <dbReference type="PROSITE" id="PS50004"/>
    </source>
</evidence>
<gene>
    <name evidence="6" type="primary">Dsim\GD15625</name>
    <name evidence="6" type="ORF">Dsim_GD15625</name>
</gene>
<feature type="compositionally biased region" description="Polar residues" evidence="3">
    <location>
        <begin position="733"/>
        <end position="745"/>
    </location>
</feature>
<dbReference type="AlphaFoldDB" id="B4R712"/>